<dbReference type="KEGG" id="crs:FQB35_13775"/>
<evidence type="ECO:0000313" key="8">
    <source>
        <dbReference type="Proteomes" id="UP000324646"/>
    </source>
</evidence>
<keyword evidence="8" id="KW-1185">Reference proteome</keyword>
<gene>
    <name evidence="6" type="primary">mprF</name>
    <name evidence="7" type="ORF">FQB35_13775</name>
</gene>
<accession>A0A5C0SIJ0</accession>
<feature type="transmembrane region" description="Helical" evidence="6">
    <location>
        <begin position="236"/>
        <end position="259"/>
    </location>
</feature>
<dbReference type="EC" id="2.3.2.3" evidence="6"/>
<dbReference type="GO" id="GO:0046677">
    <property type="term" value="P:response to antibiotic"/>
    <property type="evidence" value="ECO:0007669"/>
    <property type="project" value="UniProtKB-KW"/>
</dbReference>
<dbReference type="GO" id="GO:0006629">
    <property type="term" value="P:lipid metabolic process"/>
    <property type="evidence" value="ECO:0007669"/>
    <property type="project" value="UniProtKB-KW"/>
</dbReference>
<reference evidence="7 8" key="1">
    <citation type="submission" date="2019-07" db="EMBL/GenBank/DDBJ databases">
        <title>Complete genome of Crassaminicella thermophila SY095.</title>
        <authorList>
            <person name="Li X."/>
        </authorList>
    </citation>
    <scope>NUCLEOTIDE SEQUENCE [LARGE SCALE GENOMIC DNA]</scope>
    <source>
        <strain evidence="7 8">SY095</strain>
    </source>
</reference>
<feature type="transmembrane region" description="Helical" evidence="6">
    <location>
        <begin position="205"/>
        <end position="224"/>
    </location>
</feature>
<proteinExistence type="inferred from homology"/>
<evidence type="ECO:0000313" key="7">
    <source>
        <dbReference type="EMBL" id="QEK13254.1"/>
    </source>
</evidence>
<comment type="catalytic activity">
    <reaction evidence="6">
        <text>L-lysyl-tRNA(Lys) + a 1,2-diacyl-sn-glycero-3-phospho-(1'-sn-glycerol) = a 1,2-diacyl-sn-glycero-3-phospho-1'-(3'-O-L-lysyl)-sn-glycerol + tRNA(Lys)</text>
        <dbReference type="Rhea" id="RHEA:10668"/>
        <dbReference type="Rhea" id="RHEA-COMP:9696"/>
        <dbReference type="Rhea" id="RHEA-COMP:9697"/>
        <dbReference type="ChEBI" id="CHEBI:64716"/>
        <dbReference type="ChEBI" id="CHEBI:75792"/>
        <dbReference type="ChEBI" id="CHEBI:78442"/>
        <dbReference type="ChEBI" id="CHEBI:78529"/>
        <dbReference type="EC" id="2.3.2.3"/>
    </reaction>
</comment>
<dbReference type="RefSeq" id="WP_148810426.1">
    <property type="nucleotide sequence ID" value="NZ_CP042243.1"/>
</dbReference>
<evidence type="ECO:0000256" key="3">
    <source>
        <dbReference type="ARBA" id="ARBA00022692"/>
    </source>
</evidence>
<feature type="transmembrane region" description="Helical" evidence="6">
    <location>
        <begin position="33"/>
        <end position="58"/>
    </location>
</feature>
<dbReference type="InterPro" id="IPR022791">
    <property type="entry name" value="L-PG_synthase/AglD"/>
</dbReference>
<dbReference type="PANTHER" id="PTHR39087:SF2">
    <property type="entry name" value="UPF0104 MEMBRANE PROTEIN MJ1595"/>
    <property type="match status" value="1"/>
</dbReference>
<protein>
    <recommendedName>
        <fullName evidence="6">Phosphatidylglycerol lysyltransferase</fullName>
        <ecNumber evidence="6">2.3.2.3</ecNumber>
    </recommendedName>
    <alternativeName>
        <fullName evidence="6">Lysylphosphatidylglycerol synthase</fullName>
    </alternativeName>
</protein>
<dbReference type="AlphaFoldDB" id="A0A5C0SIJ0"/>
<keyword evidence="6" id="KW-0443">Lipid metabolism</keyword>
<name>A0A5C0SIJ0_CRATE</name>
<dbReference type="Proteomes" id="UP000324646">
    <property type="component" value="Chromosome"/>
</dbReference>
<evidence type="ECO:0000256" key="1">
    <source>
        <dbReference type="ARBA" id="ARBA00004651"/>
    </source>
</evidence>
<feature type="transmembrane region" description="Helical" evidence="6">
    <location>
        <begin position="279"/>
        <end position="304"/>
    </location>
</feature>
<comment type="similarity">
    <text evidence="6">Belongs to the LPG synthase family.</text>
</comment>
<sequence length="317" mass="35587">MDFYKIKKGLFISLIIGIIVFAGLSIYSDINDLINVFVAFKYHYIPLILLLAPLNYFFRYIKWTYYLNLINVKINKKDNLFIFLSGLCMTITPGKLGELLKSYLLKEKANVPISSTAPLVMGERLTDGISMLILASIGSLAYNYGRKILIFVLLGMLLFIIVVQSPKIMYSVLRFLNRIPFLRRFGPAIKNFYDNAYIILKLKPLLFAISIGVVSWFFEGLVIYLTGKALEANISLLASVFTVSFSSIVGAISMMPGGLFATEGSIMGLLLMMGLNKDMAVATTIITRFSTLWLGVCIGLFGLAKTSRSIEKRYKMR</sequence>
<keyword evidence="5 6" id="KW-0472">Membrane</keyword>
<dbReference type="GO" id="GO:0050071">
    <property type="term" value="F:phosphatidylglycerol lysyltransferase activity"/>
    <property type="evidence" value="ECO:0007669"/>
    <property type="project" value="UniProtKB-EC"/>
</dbReference>
<comment type="subcellular location">
    <subcellularLocation>
        <location evidence="1 6">Cell membrane</location>
        <topology evidence="1 6">Multi-pass membrane protein</topology>
    </subcellularLocation>
</comment>
<comment type="function">
    <text evidence="6">Catalyzes the transfer of a lysyl group from L-lysyl-tRNA(Lys) to membrane-bound phosphatidylglycerol (PG), which produces lysylphosphatidylglycerol (LPG), a major component of the bacterial membrane with a positive net charge. LPG synthesis contributes to bacterial virulence as it is involved in the resistance mechanism against cationic antimicrobial peptides (CAMP) produces by the host's immune system (defensins, cathelicidins) and by the competing microorganisms.</text>
</comment>
<feature type="transmembrane region" description="Helical" evidence="6">
    <location>
        <begin position="79"/>
        <end position="96"/>
    </location>
</feature>
<dbReference type="NCBIfam" id="TIGR00374">
    <property type="entry name" value="flippase-like domain"/>
    <property type="match status" value="1"/>
</dbReference>
<keyword evidence="6" id="KW-0808">Transferase</keyword>
<dbReference type="PANTHER" id="PTHR39087">
    <property type="entry name" value="UPF0104 MEMBRANE PROTEIN MJ1595"/>
    <property type="match status" value="1"/>
</dbReference>
<keyword evidence="6" id="KW-0046">Antibiotic resistance</keyword>
<organism evidence="7 8">
    <name type="scientific">Crassaminicella thermophila</name>
    <dbReference type="NCBI Taxonomy" id="2599308"/>
    <lineage>
        <taxon>Bacteria</taxon>
        <taxon>Bacillati</taxon>
        <taxon>Bacillota</taxon>
        <taxon>Clostridia</taxon>
        <taxon>Eubacteriales</taxon>
        <taxon>Clostridiaceae</taxon>
        <taxon>Crassaminicella</taxon>
    </lineage>
</organism>
<dbReference type="Pfam" id="PF03706">
    <property type="entry name" value="LPG_synthase_TM"/>
    <property type="match status" value="1"/>
</dbReference>
<evidence type="ECO:0000256" key="5">
    <source>
        <dbReference type="ARBA" id="ARBA00023136"/>
    </source>
</evidence>
<keyword evidence="3 6" id="KW-0812">Transmembrane</keyword>
<dbReference type="GO" id="GO:0005886">
    <property type="term" value="C:plasma membrane"/>
    <property type="evidence" value="ECO:0007669"/>
    <property type="project" value="UniProtKB-SubCell"/>
</dbReference>
<keyword evidence="2" id="KW-1003">Cell membrane</keyword>
<dbReference type="OrthoDB" id="9799911at2"/>
<feature type="transmembrane region" description="Helical" evidence="6">
    <location>
        <begin position="9"/>
        <end position="27"/>
    </location>
</feature>
<keyword evidence="4 6" id="KW-1133">Transmembrane helix</keyword>
<evidence type="ECO:0000256" key="6">
    <source>
        <dbReference type="RuleBase" id="RU363042"/>
    </source>
</evidence>
<evidence type="ECO:0000256" key="2">
    <source>
        <dbReference type="ARBA" id="ARBA00022475"/>
    </source>
</evidence>
<feature type="transmembrane region" description="Helical" evidence="6">
    <location>
        <begin position="149"/>
        <end position="173"/>
    </location>
</feature>
<feature type="transmembrane region" description="Helical" evidence="6">
    <location>
        <begin position="125"/>
        <end position="142"/>
    </location>
</feature>
<evidence type="ECO:0000256" key="4">
    <source>
        <dbReference type="ARBA" id="ARBA00022989"/>
    </source>
</evidence>
<dbReference type="EMBL" id="CP042243">
    <property type="protein sequence ID" value="QEK13254.1"/>
    <property type="molecule type" value="Genomic_DNA"/>
</dbReference>